<dbReference type="InterPro" id="IPR043502">
    <property type="entry name" value="DNA/RNA_pol_sf"/>
</dbReference>
<keyword evidence="1" id="KW-0695">RNA-directed DNA polymerase</keyword>
<keyword evidence="1" id="KW-0808">Transferase</keyword>
<dbReference type="OrthoDB" id="5972337at2759"/>
<reference evidence="1" key="1">
    <citation type="submission" date="2020-04" db="EMBL/GenBank/DDBJ databases">
        <authorList>
            <person name="Alioto T."/>
            <person name="Alioto T."/>
            <person name="Gomez Garrido J."/>
        </authorList>
    </citation>
    <scope>NUCLEOTIDE SEQUENCE</scope>
    <source>
        <strain evidence="1">A484AB</strain>
    </source>
</reference>
<accession>A0A6S7IF03</accession>
<dbReference type="SUPFAM" id="SSF56672">
    <property type="entry name" value="DNA/RNA polymerases"/>
    <property type="match status" value="1"/>
</dbReference>
<dbReference type="Proteomes" id="UP001152795">
    <property type="component" value="Unassembled WGS sequence"/>
</dbReference>
<sequence length="122" mass="14023">MLGSTEKRLQKNKPLLETYKEQIQDMVQRGVARKLTQVEIENYDGPVYYLSHHEVLKPESTSTPCRIVFNSSAKFQGHSLNNYWAKGPDLMNNLLGILVRFREGPVAFVGDIRKMYHAIKIS</sequence>
<dbReference type="PANTHER" id="PTHR47331">
    <property type="entry name" value="PHD-TYPE DOMAIN-CONTAINING PROTEIN"/>
    <property type="match status" value="1"/>
</dbReference>
<dbReference type="GO" id="GO:0003964">
    <property type="term" value="F:RNA-directed DNA polymerase activity"/>
    <property type="evidence" value="ECO:0007669"/>
    <property type="project" value="UniProtKB-KW"/>
</dbReference>
<protein>
    <submittedName>
        <fullName evidence="1">RNA-directed DNA polymerase from transposon BS</fullName>
    </submittedName>
</protein>
<dbReference type="AlphaFoldDB" id="A0A6S7IF03"/>
<comment type="caution">
    <text evidence="1">The sequence shown here is derived from an EMBL/GenBank/DDBJ whole genome shotgun (WGS) entry which is preliminary data.</text>
</comment>
<organism evidence="1 2">
    <name type="scientific">Paramuricea clavata</name>
    <name type="common">Red gorgonian</name>
    <name type="synonym">Violescent sea-whip</name>
    <dbReference type="NCBI Taxonomy" id="317549"/>
    <lineage>
        <taxon>Eukaryota</taxon>
        <taxon>Metazoa</taxon>
        <taxon>Cnidaria</taxon>
        <taxon>Anthozoa</taxon>
        <taxon>Octocorallia</taxon>
        <taxon>Malacalcyonacea</taxon>
        <taxon>Plexauridae</taxon>
        <taxon>Paramuricea</taxon>
    </lineage>
</organism>
<proteinExistence type="predicted"/>
<name>A0A6S7IF03_PARCT</name>
<dbReference type="EMBL" id="CACRXK020008965">
    <property type="protein sequence ID" value="CAB4016087.1"/>
    <property type="molecule type" value="Genomic_DNA"/>
</dbReference>
<gene>
    <name evidence="1" type="ORF">PACLA_8A033518</name>
</gene>
<evidence type="ECO:0000313" key="1">
    <source>
        <dbReference type="EMBL" id="CAB4016087.1"/>
    </source>
</evidence>
<keyword evidence="1" id="KW-0548">Nucleotidyltransferase</keyword>
<feature type="non-terminal residue" evidence="1">
    <location>
        <position position="122"/>
    </location>
</feature>
<dbReference type="PANTHER" id="PTHR47331:SF1">
    <property type="entry name" value="GAG-LIKE PROTEIN"/>
    <property type="match status" value="1"/>
</dbReference>
<evidence type="ECO:0000313" key="2">
    <source>
        <dbReference type="Proteomes" id="UP001152795"/>
    </source>
</evidence>
<keyword evidence="2" id="KW-1185">Reference proteome</keyword>